<evidence type="ECO:0000256" key="1">
    <source>
        <dbReference type="SAM" id="MobiDB-lite"/>
    </source>
</evidence>
<evidence type="ECO:0000313" key="2">
    <source>
        <dbReference type="EMBL" id="QRD04950.1"/>
    </source>
</evidence>
<reference evidence="3" key="1">
    <citation type="journal article" date="2021" name="BMC Genomics">
        <title>Chromosome-level genome assembly and manually-curated proteome of model necrotroph Parastagonospora nodorum Sn15 reveals a genome-wide trove of candidate effector homologs, and redundancy of virulence-related functions within an accessory chromosome.</title>
        <authorList>
            <person name="Bertazzoni S."/>
            <person name="Jones D.A.B."/>
            <person name="Phan H.T."/>
            <person name="Tan K.-C."/>
            <person name="Hane J.K."/>
        </authorList>
    </citation>
    <scope>NUCLEOTIDE SEQUENCE [LARGE SCALE GENOMIC DNA]</scope>
    <source>
        <strain evidence="3">SN15 / ATCC MYA-4574 / FGSC 10173)</strain>
    </source>
</reference>
<protein>
    <submittedName>
        <fullName evidence="2">Uncharacterized protein</fullName>
    </submittedName>
</protein>
<dbReference type="EMBL" id="CP069040">
    <property type="protein sequence ID" value="QRD04950.1"/>
    <property type="molecule type" value="Genomic_DNA"/>
</dbReference>
<evidence type="ECO:0000313" key="3">
    <source>
        <dbReference type="Proteomes" id="UP000663193"/>
    </source>
</evidence>
<dbReference type="RefSeq" id="XP_001801126.1">
    <property type="nucleotide sequence ID" value="XM_001801074.1"/>
</dbReference>
<dbReference type="AlphaFoldDB" id="A0A7U2FGP7"/>
<sequence length="85" mass="9445">MTALPGVWRVMVECFRKIAVLQKQDLQPQIKILSGIEGEQDDHDAAQTFEHENASFQSLKEKHEQHATTSSQGSVSSTSPDCDDC</sequence>
<proteinExistence type="predicted"/>
<dbReference type="VEuPathDB" id="FungiDB:JI435_108680"/>
<feature type="region of interest" description="Disordered" evidence="1">
    <location>
        <begin position="58"/>
        <end position="85"/>
    </location>
</feature>
<keyword evidence="3" id="KW-1185">Reference proteome</keyword>
<gene>
    <name evidence="2" type="ORF">JI435_108680</name>
</gene>
<name>A0A7U2FGP7_PHANO</name>
<accession>A0A7U2FGP7</accession>
<dbReference type="Proteomes" id="UP000663193">
    <property type="component" value="Chromosome 18"/>
</dbReference>
<dbReference type="KEGG" id="pno:SNOG_10868"/>
<organism evidence="2 3">
    <name type="scientific">Phaeosphaeria nodorum (strain SN15 / ATCC MYA-4574 / FGSC 10173)</name>
    <name type="common">Glume blotch fungus</name>
    <name type="synonym">Parastagonospora nodorum</name>
    <dbReference type="NCBI Taxonomy" id="321614"/>
    <lineage>
        <taxon>Eukaryota</taxon>
        <taxon>Fungi</taxon>
        <taxon>Dikarya</taxon>
        <taxon>Ascomycota</taxon>
        <taxon>Pezizomycotina</taxon>
        <taxon>Dothideomycetes</taxon>
        <taxon>Pleosporomycetidae</taxon>
        <taxon>Pleosporales</taxon>
        <taxon>Pleosporineae</taxon>
        <taxon>Phaeosphaeriaceae</taxon>
        <taxon>Parastagonospora</taxon>
    </lineage>
</organism>
<feature type="compositionally biased region" description="Low complexity" evidence="1">
    <location>
        <begin position="68"/>
        <end position="79"/>
    </location>
</feature>